<dbReference type="Gene3D" id="1.20.5.1500">
    <property type="match status" value="1"/>
</dbReference>
<evidence type="ECO:0000313" key="1">
    <source>
        <dbReference type="Proteomes" id="UP000694923"/>
    </source>
</evidence>
<dbReference type="Proteomes" id="UP000694923">
    <property type="component" value="Unplaced"/>
</dbReference>
<dbReference type="GeneID" id="103609332"/>
<sequence length="111" mass="12398">MPTISLIPKDSSSNVMAAEEVALDLLDIMEVVEVVAEEQEEGDEDFRQAPLAWLPKVTRPPLEALEILQLELGTVNARGSRASARLKRKLGQTRRRHLERRTAIIQAIPGF</sequence>
<proteinExistence type="predicted"/>
<gene>
    <name evidence="2" type="primary">LOC103609332</name>
</gene>
<evidence type="ECO:0000313" key="2">
    <source>
        <dbReference type="RefSeq" id="XP_008591886.1"/>
    </source>
</evidence>
<organism evidence="1 2">
    <name type="scientific">Galeopterus variegatus</name>
    <name type="common">Malayan flying lemur</name>
    <name type="synonym">Cynocephalus variegatus</name>
    <dbReference type="NCBI Taxonomy" id="482537"/>
    <lineage>
        <taxon>Eukaryota</taxon>
        <taxon>Metazoa</taxon>
        <taxon>Chordata</taxon>
        <taxon>Craniata</taxon>
        <taxon>Vertebrata</taxon>
        <taxon>Euteleostomi</taxon>
        <taxon>Mammalia</taxon>
        <taxon>Eutheria</taxon>
        <taxon>Euarchontoglires</taxon>
        <taxon>Dermoptera</taxon>
        <taxon>Cynocephalidae</taxon>
        <taxon>Galeopterus</taxon>
    </lineage>
</organism>
<name>A0ABM0SG95_GALVR</name>
<protein>
    <submittedName>
        <fullName evidence="2">Testis-specific Y-encoded protein 2-like</fullName>
    </submittedName>
</protein>
<dbReference type="InterPro" id="IPR037231">
    <property type="entry name" value="NAP-like_sf"/>
</dbReference>
<dbReference type="SUPFAM" id="SSF143113">
    <property type="entry name" value="NAP-like"/>
    <property type="match status" value="1"/>
</dbReference>
<reference evidence="2" key="1">
    <citation type="submission" date="2025-08" db="UniProtKB">
        <authorList>
            <consortium name="RefSeq"/>
        </authorList>
    </citation>
    <scope>IDENTIFICATION</scope>
</reference>
<accession>A0ABM0SG95</accession>
<keyword evidence="1" id="KW-1185">Reference proteome</keyword>
<dbReference type="RefSeq" id="XP_008591886.1">
    <property type="nucleotide sequence ID" value="XM_008593664.1"/>
</dbReference>